<proteinExistence type="predicted"/>
<accession>A0A2D3I5C8</accession>
<dbReference type="EMBL" id="MF768985">
    <property type="protein sequence ID" value="ATU83598.1"/>
    <property type="molecule type" value="Genomic_DNA"/>
</dbReference>
<name>A0A2D3I5C8_9VIRU</name>
<reference evidence="1" key="1">
    <citation type="journal article" date="2018" name="Aquaculture">
        <title>Complete genome sequence of a white spot syndrome virus associated with a disease incursion in Australia.</title>
        <authorList>
            <person name="Oakey J."/>
            <person name="Smith C.S."/>
        </authorList>
    </citation>
    <scope>NUCLEOTIDE SEQUENCE [LARGE SCALE GENOMIC DNA]</scope>
    <source>
        <strain evidence="1">WSSV-AU</strain>
    </source>
</reference>
<evidence type="ECO:0000313" key="1">
    <source>
        <dbReference type="EMBL" id="ATU83598.1"/>
    </source>
</evidence>
<organism evidence="1">
    <name type="scientific">White spot syndrome virus</name>
    <dbReference type="NCBI Taxonomy" id="342409"/>
    <lineage>
        <taxon>Viruses</taxon>
        <taxon>Viruses incertae sedis</taxon>
        <taxon>Naldaviricetes</taxon>
        <taxon>Nimaviridae</taxon>
        <taxon>Whispovirus</taxon>
    </lineage>
</organism>
<sequence length="111" mass="12131">MSTWDSTLKLIFSSEEEDSTLSPTSVTIFFPPDLFLYNGDSQSVNMASVGRSMVCMNMLSALKKSCSAMENMFSNLLISESIAAACCLLLLGVQKACVNFSAEDCSYIQIR</sequence>
<protein>
    <submittedName>
        <fullName evidence="1">ORF435</fullName>
    </submittedName>
</protein>
<dbReference type="Proteomes" id="UP000267516">
    <property type="component" value="Segment"/>
</dbReference>